<keyword evidence="1 3" id="KW-0378">Hydrolase</keyword>
<reference evidence="5 6" key="1">
    <citation type="journal article" date="2014" name="Genome Announc.">
        <title>Draft Genome Sequence of Kocuria palustris PEL.</title>
        <authorList>
            <person name="Sharma G."/>
            <person name="Khatri I."/>
            <person name="Subramanian S."/>
        </authorList>
    </citation>
    <scope>NUCLEOTIDE SEQUENCE [LARGE SCALE GENOMIC DNA]</scope>
    <source>
        <strain evidence="5 6">PEL</strain>
    </source>
</reference>
<gene>
    <name evidence="3" type="primary">ureB</name>
    <name evidence="5" type="ORF">C884_00732</name>
</gene>
<keyword evidence="6" id="KW-1185">Reference proteome</keyword>
<dbReference type="GO" id="GO:0043419">
    <property type="term" value="P:urea catabolic process"/>
    <property type="evidence" value="ECO:0007669"/>
    <property type="project" value="UniProtKB-UniRule"/>
</dbReference>
<dbReference type="InterPro" id="IPR050069">
    <property type="entry name" value="Urease_subunit"/>
</dbReference>
<dbReference type="GO" id="GO:0035550">
    <property type="term" value="C:urease complex"/>
    <property type="evidence" value="ECO:0007669"/>
    <property type="project" value="InterPro"/>
</dbReference>
<evidence type="ECO:0000313" key="6">
    <source>
        <dbReference type="Proteomes" id="UP000009877"/>
    </source>
</evidence>
<evidence type="ECO:0000256" key="2">
    <source>
        <dbReference type="ARBA" id="ARBA00047778"/>
    </source>
</evidence>
<dbReference type="Pfam" id="PF00699">
    <property type="entry name" value="Urease_beta"/>
    <property type="match status" value="1"/>
</dbReference>
<sequence length="145" mass="15973">MQPGEYVLASDPVVCNPGREAIELEVLNRGDRPIQVGSHFHFAETNRALDFDREAALGRRLDIPAGTAVRLEPGDSTTVKLIPLGGDRVVHGFRDLVDGRLDPQEAADVSQIRSEDYSGNRRHAAGDAPQPLRERAETDYSNETR</sequence>
<dbReference type="InterPro" id="IPR036461">
    <property type="entry name" value="Urease_betasu_sf"/>
</dbReference>
<comment type="caution">
    <text evidence="5">The sequence shown here is derived from an EMBL/GenBank/DDBJ whole genome shotgun (WGS) entry which is preliminary data.</text>
</comment>
<dbReference type="SUPFAM" id="SSF51278">
    <property type="entry name" value="Urease, beta-subunit"/>
    <property type="match status" value="1"/>
</dbReference>
<dbReference type="EMBL" id="ANHZ02000017">
    <property type="protein sequence ID" value="EME36253.1"/>
    <property type="molecule type" value="Genomic_DNA"/>
</dbReference>
<dbReference type="HAMAP" id="MF_01954">
    <property type="entry name" value="Urease_beta"/>
    <property type="match status" value="1"/>
</dbReference>
<comment type="similarity">
    <text evidence="3">Belongs to the urease beta subunit family.</text>
</comment>
<dbReference type="InterPro" id="IPR002019">
    <property type="entry name" value="Urease_beta-like"/>
</dbReference>
<feature type="region of interest" description="Disordered" evidence="4">
    <location>
        <begin position="104"/>
        <end position="145"/>
    </location>
</feature>
<comment type="subcellular location">
    <subcellularLocation>
        <location evidence="3">Cytoplasm</location>
    </subcellularLocation>
</comment>
<dbReference type="UniPathway" id="UPA00258">
    <property type="reaction ID" value="UER00370"/>
</dbReference>
<dbReference type="AlphaFoldDB" id="M2XTW3"/>
<organism evidence="5 6">
    <name type="scientific">Kocuria palustris PEL</name>
    <dbReference type="NCBI Taxonomy" id="1236550"/>
    <lineage>
        <taxon>Bacteria</taxon>
        <taxon>Bacillati</taxon>
        <taxon>Actinomycetota</taxon>
        <taxon>Actinomycetes</taxon>
        <taxon>Micrococcales</taxon>
        <taxon>Micrococcaceae</taxon>
        <taxon>Kocuria</taxon>
    </lineage>
</organism>
<dbReference type="NCBIfam" id="NF009682">
    <property type="entry name" value="PRK13203.1"/>
    <property type="match status" value="1"/>
</dbReference>
<dbReference type="PANTHER" id="PTHR33569">
    <property type="entry name" value="UREASE"/>
    <property type="match status" value="1"/>
</dbReference>
<dbReference type="GO" id="GO:0009039">
    <property type="term" value="F:urease activity"/>
    <property type="evidence" value="ECO:0007669"/>
    <property type="project" value="UniProtKB-UniRule"/>
</dbReference>
<dbReference type="STRING" id="71999.KPaMU14_05055"/>
<accession>M2XTW3</accession>
<evidence type="ECO:0000256" key="3">
    <source>
        <dbReference type="HAMAP-Rule" id="MF_01954"/>
    </source>
</evidence>
<protein>
    <recommendedName>
        <fullName evidence="3">Urease subunit beta</fullName>
        <ecNumber evidence="3">3.5.1.5</ecNumber>
    </recommendedName>
    <alternativeName>
        <fullName evidence="3">Urea amidohydrolase subunit beta</fullName>
    </alternativeName>
</protein>
<dbReference type="Proteomes" id="UP000009877">
    <property type="component" value="Unassembled WGS sequence"/>
</dbReference>
<name>M2XTW3_9MICC</name>
<comment type="catalytic activity">
    <reaction evidence="2 3">
        <text>urea + 2 H2O + H(+) = hydrogencarbonate + 2 NH4(+)</text>
        <dbReference type="Rhea" id="RHEA:20557"/>
        <dbReference type="ChEBI" id="CHEBI:15377"/>
        <dbReference type="ChEBI" id="CHEBI:15378"/>
        <dbReference type="ChEBI" id="CHEBI:16199"/>
        <dbReference type="ChEBI" id="CHEBI:17544"/>
        <dbReference type="ChEBI" id="CHEBI:28938"/>
        <dbReference type="EC" id="3.5.1.5"/>
    </reaction>
</comment>
<evidence type="ECO:0000256" key="1">
    <source>
        <dbReference type="ARBA" id="ARBA00022801"/>
    </source>
</evidence>
<comment type="subunit">
    <text evidence="3">Heterotrimer of UreA (gamma), UreB (beta) and UreC (alpha) subunits. Three heterotrimers associate to form the active enzyme.</text>
</comment>
<evidence type="ECO:0000313" key="5">
    <source>
        <dbReference type="EMBL" id="EME36253.1"/>
    </source>
</evidence>
<dbReference type="RefSeq" id="WP_006215157.1">
    <property type="nucleotide sequence ID" value="NZ_ANHZ02000017.1"/>
</dbReference>
<dbReference type="CDD" id="cd00407">
    <property type="entry name" value="Urease_beta"/>
    <property type="match status" value="1"/>
</dbReference>
<dbReference type="NCBIfam" id="TIGR00192">
    <property type="entry name" value="urease_beta"/>
    <property type="match status" value="1"/>
</dbReference>
<proteinExistence type="inferred from homology"/>
<feature type="compositionally biased region" description="Basic and acidic residues" evidence="4">
    <location>
        <begin position="132"/>
        <end position="145"/>
    </location>
</feature>
<comment type="pathway">
    <text evidence="3">Nitrogen metabolism; urea degradation; CO(2) and NH(3) from urea (urease route): step 1/1.</text>
</comment>
<dbReference type="EC" id="3.5.1.5" evidence="3"/>
<dbReference type="PANTHER" id="PTHR33569:SF1">
    <property type="entry name" value="UREASE"/>
    <property type="match status" value="1"/>
</dbReference>
<keyword evidence="3" id="KW-0963">Cytoplasm</keyword>
<dbReference type="Gene3D" id="2.10.150.10">
    <property type="entry name" value="Urease, beta subunit"/>
    <property type="match status" value="1"/>
</dbReference>
<evidence type="ECO:0000256" key="4">
    <source>
        <dbReference type="SAM" id="MobiDB-lite"/>
    </source>
</evidence>
<dbReference type="FunFam" id="2.10.150.10:FF:000001">
    <property type="entry name" value="Urease subunit beta"/>
    <property type="match status" value="1"/>
</dbReference>